<dbReference type="PANTHER" id="PTHR43133:SF51">
    <property type="entry name" value="RNA POLYMERASE SIGMA FACTOR"/>
    <property type="match status" value="1"/>
</dbReference>
<dbReference type="RefSeq" id="WP_210657003.1">
    <property type="nucleotide sequence ID" value="NZ_JAGKQQ010000001.1"/>
</dbReference>
<comment type="similarity">
    <text evidence="1">Belongs to the sigma-70 factor family. ECF subfamily.</text>
</comment>
<dbReference type="NCBIfam" id="TIGR02937">
    <property type="entry name" value="sigma70-ECF"/>
    <property type="match status" value="1"/>
</dbReference>
<dbReference type="Pfam" id="PF04542">
    <property type="entry name" value="Sigma70_r2"/>
    <property type="match status" value="1"/>
</dbReference>
<gene>
    <name evidence="7" type="ORF">J8F10_20795</name>
</gene>
<name>A0ABS5BVF3_9BACT</name>
<dbReference type="InterPro" id="IPR039425">
    <property type="entry name" value="RNA_pol_sigma-70-like"/>
</dbReference>
<dbReference type="Gene3D" id="1.10.1740.10">
    <property type="match status" value="1"/>
</dbReference>
<accession>A0ABS5BVF3</accession>
<dbReference type="SUPFAM" id="SSF88659">
    <property type="entry name" value="Sigma3 and sigma4 domains of RNA polymerase sigma factors"/>
    <property type="match status" value="1"/>
</dbReference>
<proteinExistence type="inferred from homology"/>
<keyword evidence="2" id="KW-0805">Transcription regulation</keyword>
<dbReference type="Pfam" id="PF08281">
    <property type="entry name" value="Sigma70_r4_2"/>
    <property type="match status" value="1"/>
</dbReference>
<reference evidence="7 8" key="1">
    <citation type="submission" date="2021-04" db="EMBL/GenBank/DDBJ databases">
        <authorList>
            <person name="Ivanova A."/>
        </authorList>
    </citation>
    <scope>NUCLEOTIDE SEQUENCE [LARGE SCALE GENOMIC DNA]</scope>
    <source>
        <strain evidence="7 8">G18</strain>
    </source>
</reference>
<dbReference type="InterPro" id="IPR014284">
    <property type="entry name" value="RNA_pol_sigma-70_dom"/>
</dbReference>
<dbReference type="CDD" id="cd06171">
    <property type="entry name" value="Sigma70_r4"/>
    <property type="match status" value="1"/>
</dbReference>
<dbReference type="Proteomes" id="UP000676565">
    <property type="component" value="Unassembled WGS sequence"/>
</dbReference>
<keyword evidence="3" id="KW-0731">Sigma factor</keyword>
<evidence type="ECO:0000259" key="5">
    <source>
        <dbReference type="Pfam" id="PF04542"/>
    </source>
</evidence>
<comment type="caution">
    <text evidence="7">The sequence shown here is derived from an EMBL/GenBank/DDBJ whole genome shotgun (WGS) entry which is preliminary data.</text>
</comment>
<keyword evidence="8" id="KW-1185">Reference proteome</keyword>
<dbReference type="InterPro" id="IPR013325">
    <property type="entry name" value="RNA_pol_sigma_r2"/>
</dbReference>
<dbReference type="InterPro" id="IPR013249">
    <property type="entry name" value="RNA_pol_sigma70_r4_t2"/>
</dbReference>
<evidence type="ECO:0000313" key="8">
    <source>
        <dbReference type="Proteomes" id="UP000676565"/>
    </source>
</evidence>
<dbReference type="Gene3D" id="1.10.10.10">
    <property type="entry name" value="Winged helix-like DNA-binding domain superfamily/Winged helix DNA-binding domain"/>
    <property type="match status" value="1"/>
</dbReference>
<evidence type="ECO:0000256" key="3">
    <source>
        <dbReference type="ARBA" id="ARBA00023082"/>
    </source>
</evidence>
<protein>
    <submittedName>
        <fullName evidence="7">Sigma-70 family RNA polymerase sigma factor</fullName>
    </submittedName>
</protein>
<evidence type="ECO:0000259" key="6">
    <source>
        <dbReference type="Pfam" id="PF08281"/>
    </source>
</evidence>
<dbReference type="EMBL" id="JAGKQQ010000001">
    <property type="protein sequence ID" value="MBP3957696.1"/>
    <property type="molecule type" value="Genomic_DNA"/>
</dbReference>
<dbReference type="PANTHER" id="PTHR43133">
    <property type="entry name" value="RNA POLYMERASE ECF-TYPE SIGMA FACTO"/>
    <property type="match status" value="1"/>
</dbReference>
<evidence type="ECO:0000256" key="4">
    <source>
        <dbReference type="ARBA" id="ARBA00023163"/>
    </source>
</evidence>
<feature type="domain" description="RNA polymerase sigma-70 region 2" evidence="5">
    <location>
        <begin position="43"/>
        <end position="107"/>
    </location>
</feature>
<evidence type="ECO:0000256" key="2">
    <source>
        <dbReference type="ARBA" id="ARBA00023015"/>
    </source>
</evidence>
<dbReference type="InterPro" id="IPR013324">
    <property type="entry name" value="RNA_pol_sigma_r3/r4-like"/>
</dbReference>
<organism evidence="7 8">
    <name type="scientific">Gemmata palustris</name>
    <dbReference type="NCBI Taxonomy" id="2822762"/>
    <lineage>
        <taxon>Bacteria</taxon>
        <taxon>Pseudomonadati</taxon>
        <taxon>Planctomycetota</taxon>
        <taxon>Planctomycetia</taxon>
        <taxon>Gemmatales</taxon>
        <taxon>Gemmataceae</taxon>
        <taxon>Gemmata</taxon>
    </lineage>
</organism>
<dbReference type="InterPro" id="IPR007627">
    <property type="entry name" value="RNA_pol_sigma70_r2"/>
</dbReference>
<feature type="domain" description="RNA polymerase sigma factor 70 region 4 type 2" evidence="6">
    <location>
        <begin position="134"/>
        <end position="185"/>
    </location>
</feature>
<dbReference type="SUPFAM" id="SSF88946">
    <property type="entry name" value="Sigma2 domain of RNA polymerase sigma factors"/>
    <property type="match status" value="1"/>
</dbReference>
<evidence type="ECO:0000256" key="1">
    <source>
        <dbReference type="ARBA" id="ARBA00010641"/>
    </source>
</evidence>
<sequence>MSRRLLLRLLASAPPATDHVADAELLRRFVASNDSAAFELVARRHADAVWATCRRTLRSEADAEDAFQATFLALIRKAKTISAPCVGGWLHRVAVNASLKLRERAARNSPLEPNQLDAIPAPFADRPDTERAVAVHEELARLPERDRLPVVLCDLEGLSHADAAKALGWPIGTVSGRLSRARAKLRERLALRGLAPVAALIPALTAPPHLIANARSLTAGTAPPAVVSLTEGVLVMLKTTSWTWAGGIGVAGLLGIGSVFALASGDGKGLAPLPGIALAPVPVMADNPAPAKDKPADEKWIQGQTTGTPAIPPTAFPELALPEPDPNDPEKRKAAFEKLCPRLTGGIVLKIEATDDTLRKLLKARLHQGTLEFQRFQEALEVVGPREADVPLTYNCLSDMQATVAELWAKEPKELVPWLEELLILAKKLERSTHLRVEAGAIRPMNLNHAIRHRLALEAALWKVKNGK</sequence>
<evidence type="ECO:0000313" key="7">
    <source>
        <dbReference type="EMBL" id="MBP3957696.1"/>
    </source>
</evidence>
<dbReference type="InterPro" id="IPR036388">
    <property type="entry name" value="WH-like_DNA-bd_sf"/>
</dbReference>
<keyword evidence="4" id="KW-0804">Transcription</keyword>